<comment type="caution">
    <text evidence="2">The sequence shown here is derived from an EMBL/GenBank/DDBJ whole genome shotgun (WGS) entry which is preliminary data.</text>
</comment>
<evidence type="ECO:0000256" key="1">
    <source>
        <dbReference type="SAM" id="SignalP"/>
    </source>
</evidence>
<keyword evidence="3" id="KW-1185">Reference proteome</keyword>
<feature type="signal peptide" evidence="1">
    <location>
        <begin position="1"/>
        <end position="27"/>
    </location>
</feature>
<organism evidence="2 3">
    <name type="scientific">Actinomadura craniellae</name>
    <dbReference type="NCBI Taxonomy" id="2231787"/>
    <lineage>
        <taxon>Bacteria</taxon>
        <taxon>Bacillati</taxon>
        <taxon>Actinomycetota</taxon>
        <taxon>Actinomycetes</taxon>
        <taxon>Streptosporangiales</taxon>
        <taxon>Thermomonosporaceae</taxon>
        <taxon>Actinomadura</taxon>
    </lineage>
</organism>
<evidence type="ECO:0000313" key="3">
    <source>
        <dbReference type="Proteomes" id="UP000251891"/>
    </source>
</evidence>
<name>A0A365H8E7_9ACTN</name>
<keyword evidence="1" id="KW-0732">Signal</keyword>
<dbReference type="RefSeq" id="WP_111866074.1">
    <property type="nucleotide sequence ID" value="NZ_QLYX01000004.1"/>
</dbReference>
<dbReference type="EMBL" id="QLYX01000004">
    <property type="protein sequence ID" value="RAY15351.1"/>
    <property type="molecule type" value="Genomic_DNA"/>
</dbReference>
<dbReference type="AlphaFoldDB" id="A0A365H8E7"/>
<gene>
    <name evidence="2" type="ORF">DPM19_11645</name>
</gene>
<sequence>MLKKLTLTGAVAAAAYGMTLGGTPAAADINILNGSLNRNQVVAPVSVPVNVCGVAVNAVTVVGLSGAHCKGGAGTVTPFKVKQYH</sequence>
<protein>
    <submittedName>
        <fullName evidence="2">DUF320 domain-containing protein</fullName>
    </submittedName>
</protein>
<dbReference type="Proteomes" id="UP000251891">
    <property type="component" value="Unassembled WGS sequence"/>
</dbReference>
<evidence type="ECO:0000313" key="2">
    <source>
        <dbReference type="EMBL" id="RAY15351.1"/>
    </source>
</evidence>
<accession>A0A365H8E7</accession>
<reference evidence="2 3" key="1">
    <citation type="submission" date="2018-06" db="EMBL/GenBank/DDBJ databases">
        <title>Actinomadura craniellae sp. nov. isolated from marine sponge Craniella sp.</title>
        <authorList>
            <person name="Li L."/>
            <person name="Xu Q.H."/>
            <person name="Lin H.W."/>
            <person name="Lu Y.H."/>
        </authorList>
    </citation>
    <scope>NUCLEOTIDE SEQUENCE [LARGE SCALE GENOMIC DNA]</scope>
    <source>
        <strain evidence="2 3">LHW63021</strain>
    </source>
</reference>
<feature type="chain" id="PRO_5017025171" evidence="1">
    <location>
        <begin position="28"/>
        <end position="85"/>
    </location>
</feature>
<proteinExistence type="predicted"/>